<keyword evidence="2" id="KW-0328">Glycosyltransferase</keyword>
<dbReference type="AlphaFoldDB" id="A0AAE0BFL2"/>
<dbReference type="GO" id="GO:0016757">
    <property type="term" value="F:glycosyltransferase activity"/>
    <property type="evidence" value="ECO:0007669"/>
    <property type="project" value="UniProtKB-KW"/>
</dbReference>
<gene>
    <name evidence="5" type="ORF">CYMTET_54080</name>
</gene>
<evidence type="ECO:0008006" key="7">
    <source>
        <dbReference type="Google" id="ProtNLM"/>
    </source>
</evidence>
<evidence type="ECO:0000313" key="5">
    <source>
        <dbReference type="EMBL" id="KAK3235736.1"/>
    </source>
</evidence>
<dbReference type="Gene3D" id="3.90.550.10">
    <property type="entry name" value="Spore Coat Polysaccharide Biosynthesis Protein SpsA, Chain A"/>
    <property type="match status" value="1"/>
</dbReference>
<comment type="caution">
    <text evidence="5">The sequence shown here is derived from an EMBL/GenBank/DDBJ whole genome shotgun (WGS) entry which is preliminary data.</text>
</comment>
<dbReference type="SUPFAM" id="SSF48452">
    <property type="entry name" value="TPR-like"/>
    <property type="match status" value="1"/>
</dbReference>
<dbReference type="Pfam" id="PF13424">
    <property type="entry name" value="TPR_12"/>
    <property type="match status" value="1"/>
</dbReference>
<sequence length="510" mass="56837">MAIWLVLFIFASLAIALVAWLFLSTLDTGEGSDACCHALLEGQDTLPTFKEVTTKCTAMQSHPSEGGVLILTHTTASIESYARYSTSLLGAYSKLFGHTLIVEHERPAPLKGREYRYGKVWYLLNWMRHLVAMPQPRPAYIFWLDADAVFVNFETDTLSHVIQEHLQDPETQMAVTREAHGGVTGKTQKPTIVNSGALLLRVGDWAIDFLQAWWNHPEALQGSPDQVTFDALYKADLRGVRRRTVILPIEAMNSGIGTFESPQQQPVIHLFGTPNPVRVQVFKDLLVAFCSNYASGSSNLNASHQEWNEVLRDTVLDGYLTSLDARAKELRGSPQGFRAMFKFADGLRKNAQLCAPQKAVCVERWGGSAAALEIFKYLDAEIVKQPHQLPERIQILDKIAEEYEHIAEGDNALAIWAEGEALIRAGVSNGPQERLQLAAMLNRQAVALQARSKYEEALGKAKEAMDIWESVMGAENYDMKRFLANIGKILEAAGRSDEAQSYYLRAQNIE</sequence>
<evidence type="ECO:0000256" key="4">
    <source>
        <dbReference type="SAM" id="SignalP"/>
    </source>
</evidence>
<evidence type="ECO:0000256" key="1">
    <source>
        <dbReference type="ARBA" id="ARBA00005664"/>
    </source>
</evidence>
<dbReference type="EMBL" id="LGRX02035228">
    <property type="protein sequence ID" value="KAK3235736.1"/>
    <property type="molecule type" value="Genomic_DNA"/>
</dbReference>
<dbReference type="GO" id="GO:0006487">
    <property type="term" value="P:protein N-linked glycosylation"/>
    <property type="evidence" value="ECO:0007669"/>
    <property type="project" value="TreeGrafter"/>
</dbReference>
<accession>A0AAE0BFL2</accession>
<reference evidence="5 6" key="1">
    <citation type="journal article" date="2015" name="Genome Biol. Evol.">
        <title>Comparative Genomics of a Bacterivorous Green Alga Reveals Evolutionary Causalities and Consequences of Phago-Mixotrophic Mode of Nutrition.</title>
        <authorList>
            <person name="Burns J.A."/>
            <person name="Paasch A."/>
            <person name="Narechania A."/>
            <person name="Kim E."/>
        </authorList>
    </citation>
    <scope>NUCLEOTIDE SEQUENCE [LARGE SCALE GENOMIC DNA]</scope>
    <source>
        <strain evidence="5 6">PLY_AMNH</strain>
    </source>
</reference>
<evidence type="ECO:0000313" key="6">
    <source>
        <dbReference type="Proteomes" id="UP001190700"/>
    </source>
</evidence>
<name>A0AAE0BFL2_9CHLO</name>
<evidence type="ECO:0000256" key="3">
    <source>
        <dbReference type="ARBA" id="ARBA00022679"/>
    </source>
</evidence>
<keyword evidence="3" id="KW-0808">Transferase</keyword>
<dbReference type="Proteomes" id="UP001190700">
    <property type="component" value="Unassembled WGS sequence"/>
</dbReference>
<dbReference type="InterPro" id="IPR029044">
    <property type="entry name" value="Nucleotide-diphossugar_trans"/>
</dbReference>
<proteinExistence type="inferred from homology"/>
<dbReference type="InterPro" id="IPR011990">
    <property type="entry name" value="TPR-like_helical_dom_sf"/>
</dbReference>
<dbReference type="Gene3D" id="1.25.40.10">
    <property type="entry name" value="Tetratricopeptide repeat domain"/>
    <property type="match status" value="1"/>
</dbReference>
<protein>
    <recommendedName>
        <fullName evidence="7">Nucleotide-diphospho-sugar transferase domain-containing protein</fullName>
    </recommendedName>
</protein>
<dbReference type="InterPro" id="IPR008630">
    <property type="entry name" value="Glyco_trans_34"/>
</dbReference>
<dbReference type="PANTHER" id="PTHR31306">
    <property type="entry name" value="ALPHA-1,6-MANNOSYLTRANSFERASE MNN11-RELATED"/>
    <property type="match status" value="1"/>
</dbReference>
<feature type="chain" id="PRO_5042212977" description="Nucleotide-diphospho-sugar transferase domain-containing protein" evidence="4">
    <location>
        <begin position="32"/>
        <end position="510"/>
    </location>
</feature>
<evidence type="ECO:0000256" key="2">
    <source>
        <dbReference type="ARBA" id="ARBA00022676"/>
    </source>
</evidence>
<keyword evidence="4" id="KW-0732">Signal</keyword>
<feature type="signal peptide" evidence="4">
    <location>
        <begin position="1"/>
        <end position="31"/>
    </location>
</feature>
<dbReference type="GO" id="GO:0000139">
    <property type="term" value="C:Golgi membrane"/>
    <property type="evidence" value="ECO:0007669"/>
    <property type="project" value="TreeGrafter"/>
</dbReference>
<comment type="similarity">
    <text evidence="1">Belongs to the glycosyltransferase 34 family.</text>
</comment>
<dbReference type="PANTHER" id="PTHR31306:SF4">
    <property type="entry name" value="ALPHA-1,2-GALACTOSYLTRANSFERASE"/>
    <property type="match status" value="1"/>
</dbReference>
<dbReference type="Pfam" id="PF05637">
    <property type="entry name" value="Glyco_transf_34"/>
    <property type="match status" value="1"/>
</dbReference>
<keyword evidence="6" id="KW-1185">Reference proteome</keyword>
<organism evidence="5 6">
    <name type="scientific">Cymbomonas tetramitiformis</name>
    <dbReference type="NCBI Taxonomy" id="36881"/>
    <lineage>
        <taxon>Eukaryota</taxon>
        <taxon>Viridiplantae</taxon>
        <taxon>Chlorophyta</taxon>
        <taxon>Pyramimonadophyceae</taxon>
        <taxon>Pyramimonadales</taxon>
        <taxon>Pyramimonadaceae</taxon>
        <taxon>Cymbomonas</taxon>
    </lineage>
</organism>